<keyword evidence="15" id="KW-1185">Reference proteome</keyword>
<dbReference type="CDD" id="cd16841">
    <property type="entry name" value="RraA_family"/>
    <property type="match status" value="1"/>
</dbReference>
<evidence type="ECO:0000256" key="8">
    <source>
        <dbReference type="ARBA" id="ARBA00025046"/>
    </source>
</evidence>
<evidence type="ECO:0000256" key="3">
    <source>
        <dbReference type="ARBA" id="ARBA00008621"/>
    </source>
</evidence>
<dbReference type="EC" id="4.1.3.17" evidence="5"/>
<keyword evidence="13" id="KW-0479">Metal-binding</keyword>
<comment type="caution">
    <text evidence="14">The sequence shown here is derived from an EMBL/GenBank/DDBJ whole genome shotgun (WGS) entry which is preliminary data.</text>
</comment>
<comment type="function">
    <text evidence="8">Catalyzes the aldol cleavage of 4-hydroxy-4-methyl-2-oxoglutarate (HMG) into 2 molecules of pyruvate. Also contains a secondary oxaloacetate (OAA) decarboxylase activity due to the common pyruvate enolate transition state formed following C-C bond cleavage in the retro-aldol and decarboxylation reactions.</text>
</comment>
<reference evidence="14 15" key="1">
    <citation type="submission" date="2018-03" db="EMBL/GenBank/DDBJ databases">
        <title>Genomic Encyclopedia of Archaeal and Bacterial Type Strains, Phase II (KMG-II): from individual species to whole genera.</title>
        <authorList>
            <person name="Goeker M."/>
        </authorList>
    </citation>
    <scope>NUCLEOTIDE SEQUENCE [LARGE SCALE GENOMIC DNA]</scope>
    <source>
        <strain evidence="14 15">DSM 44720</strain>
    </source>
</reference>
<proteinExistence type="inferred from homology"/>
<organism evidence="14 15">
    <name type="scientific">Umezawaea tangerina</name>
    <dbReference type="NCBI Taxonomy" id="84725"/>
    <lineage>
        <taxon>Bacteria</taxon>
        <taxon>Bacillati</taxon>
        <taxon>Actinomycetota</taxon>
        <taxon>Actinomycetes</taxon>
        <taxon>Pseudonocardiales</taxon>
        <taxon>Pseudonocardiaceae</taxon>
        <taxon>Umezawaea</taxon>
    </lineage>
</organism>
<dbReference type="InterPro" id="IPR005493">
    <property type="entry name" value="RraA/RraA-like"/>
</dbReference>
<comment type="cofactor">
    <cofactor evidence="2">
        <name>a divalent metal cation</name>
        <dbReference type="ChEBI" id="CHEBI:60240"/>
    </cofactor>
</comment>
<evidence type="ECO:0000256" key="2">
    <source>
        <dbReference type="ARBA" id="ARBA00001968"/>
    </source>
</evidence>
<keyword evidence="13" id="KW-0460">Magnesium</keyword>
<evidence type="ECO:0000256" key="5">
    <source>
        <dbReference type="ARBA" id="ARBA00012213"/>
    </source>
</evidence>
<dbReference type="AlphaFoldDB" id="A0A2T0SMZ0"/>
<comment type="similarity">
    <text evidence="3">Belongs to the class II aldolase/RraA-like family.</text>
</comment>
<dbReference type="PANTHER" id="PTHR33254">
    <property type="entry name" value="4-HYDROXY-4-METHYL-2-OXOGLUTARATE ALDOLASE 3-RELATED"/>
    <property type="match status" value="1"/>
</dbReference>
<dbReference type="GO" id="GO:0008948">
    <property type="term" value="F:oxaloacetate decarboxylase activity"/>
    <property type="evidence" value="ECO:0007669"/>
    <property type="project" value="UniProtKB-EC"/>
</dbReference>
<dbReference type="GO" id="GO:0047443">
    <property type="term" value="F:4-hydroxy-4-methyl-2-oxoglutarate aldolase activity"/>
    <property type="evidence" value="ECO:0007669"/>
    <property type="project" value="UniProtKB-EC"/>
</dbReference>
<evidence type="ECO:0000256" key="13">
    <source>
        <dbReference type="PIRSR" id="PIRSR605493-1"/>
    </source>
</evidence>
<feature type="binding site" evidence="13">
    <location>
        <position position="107"/>
    </location>
    <ligand>
        <name>Mg(2+)</name>
        <dbReference type="ChEBI" id="CHEBI:18420"/>
    </ligand>
</feature>
<dbReference type="SUPFAM" id="SSF89562">
    <property type="entry name" value="RraA-like"/>
    <property type="match status" value="1"/>
</dbReference>
<dbReference type="Gene3D" id="3.50.30.40">
    <property type="entry name" value="Ribonuclease E inhibitor RraA/RraA-like"/>
    <property type="match status" value="1"/>
</dbReference>
<sequence>MEHDSLLTRARLLPVSVVSDADKSLPTLDHGIRRLAGGGTIAGRAVTVRSDGDLLPVMEGLEIAQPGDVLVVDASANPGVAVAGGLFATEARRRGLSAIVVDGLVRDLETLRPLGFTVYARGTCPRSGPAVAVPRTQLPIRCGGVDITPGALVLGDDDGVLVATADQLAAVLDAAEAIDRREEAVLARLAEGTSLFDSMNFHAHRENVRTGTPSKLGFTV</sequence>
<dbReference type="Pfam" id="PF03737">
    <property type="entry name" value="RraA-like"/>
    <property type="match status" value="1"/>
</dbReference>
<dbReference type="InterPro" id="IPR036704">
    <property type="entry name" value="RraA/RraA-like_sf"/>
</dbReference>
<comment type="catalytic activity">
    <reaction evidence="1">
        <text>4-hydroxy-4-methyl-2-oxoglutarate = 2 pyruvate</text>
        <dbReference type="Rhea" id="RHEA:22748"/>
        <dbReference type="ChEBI" id="CHEBI:15361"/>
        <dbReference type="ChEBI" id="CHEBI:58276"/>
        <dbReference type="EC" id="4.1.3.17"/>
    </reaction>
</comment>
<evidence type="ECO:0000256" key="4">
    <source>
        <dbReference type="ARBA" id="ARBA00011233"/>
    </source>
</evidence>
<gene>
    <name evidence="14" type="ORF">CLV43_11558</name>
</gene>
<feature type="binding site" evidence="13">
    <location>
        <position position="106"/>
    </location>
    <ligand>
        <name>substrate</name>
    </ligand>
</feature>
<evidence type="ECO:0000256" key="7">
    <source>
        <dbReference type="ARBA" id="ARBA00016549"/>
    </source>
</evidence>
<dbReference type="Proteomes" id="UP000239494">
    <property type="component" value="Unassembled WGS sequence"/>
</dbReference>
<protein>
    <recommendedName>
        <fullName evidence="7">Putative 4-hydroxy-4-methyl-2-oxoglutarate aldolase</fullName>
        <ecNumber evidence="6">4.1.1.112</ecNumber>
        <ecNumber evidence="5">4.1.3.17</ecNumber>
    </recommendedName>
    <alternativeName>
        <fullName evidence="11">Oxaloacetate decarboxylase</fullName>
    </alternativeName>
    <alternativeName>
        <fullName evidence="9">Regulator of ribonuclease activity homolog</fullName>
    </alternativeName>
    <alternativeName>
        <fullName evidence="10">RraA-like protein</fullName>
    </alternativeName>
</protein>
<dbReference type="EMBL" id="PVTF01000015">
    <property type="protein sequence ID" value="PRY34782.1"/>
    <property type="molecule type" value="Genomic_DNA"/>
</dbReference>
<name>A0A2T0SMZ0_9PSEU</name>
<evidence type="ECO:0000256" key="11">
    <source>
        <dbReference type="ARBA" id="ARBA00032305"/>
    </source>
</evidence>
<comment type="cofactor">
    <cofactor evidence="13">
        <name>Mg(2+)</name>
        <dbReference type="ChEBI" id="CHEBI:18420"/>
    </cofactor>
</comment>
<accession>A0A2T0SMZ0</accession>
<evidence type="ECO:0000256" key="10">
    <source>
        <dbReference type="ARBA" id="ARBA00030169"/>
    </source>
</evidence>
<comment type="catalytic activity">
    <reaction evidence="12">
        <text>oxaloacetate + H(+) = pyruvate + CO2</text>
        <dbReference type="Rhea" id="RHEA:15641"/>
        <dbReference type="ChEBI" id="CHEBI:15361"/>
        <dbReference type="ChEBI" id="CHEBI:15378"/>
        <dbReference type="ChEBI" id="CHEBI:16452"/>
        <dbReference type="ChEBI" id="CHEBI:16526"/>
        <dbReference type="EC" id="4.1.1.112"/>
    </reaction>
</comment>
<dbReference type="GO" id="GO:0046872">
    <property type="term" value="F:metal ion binding"/>
    <property type="evidence" value="ECO:0007669"/>
    <property type="project" value="UniProtKB-KW"/>
</dbReference>
<evidence type="ECO:0000256" key="6">
    <source>
        <dbReference type="ARBA" id="ARBA00012947"/>
    </source>
</evidence>
<evidence type="ECO:0000313" key="15">
    <source>
        <dbReference type="Proteomes" id="UP000239494"/>
    </source>
</evidence>
<dbReference type="EC" id="4.1.1.112" evidence="6"/>
<evidence type="ECO:0000256" key="9">
    <source>
        <dbReference type="ARBA" id="ARBA00029596"/>
    </source>
</evidence>
<evidence type="ECO:0000256" key="12">
    <source>
        <dbReference type="ARBA" id="ARBA00047973"/>
    </source>
</evidence>
<evidence type="ECO:0000313" key="14">
    <source>
        <dbReference type="EMBL" id="PRY34782.1"/>
    </source>
</evidence>
<dbReference type="OrthoDB" id="943692at2"/>
<dbReference type="PANTHER" id="PTHR33254:SF4">
    <property type="entry name" value="4-HYDROXY-4-METHYL-2-OXOGLUTARATE ALDOLASE 3-RELATED"/>
    <property type="match status" value="1"/>
</dbReference>
<evidence type="ECO:0000256" key="1">
    <source>
        <dbReference type="ARBA" id="ARBA00001342"/>
    </source>
</evidence>
<comment type="subunit">
    <text evidence="4">Homotrimer.</text>
</comment>
<dbReference type="RefSeq" id="WP_106194180.1">
    <property type="nucleotide sequence ID" value="NZ_PVTF01000015.1"/>
</dbReference>